<accession>B0CZX1</accession>
<dbReference type="GO" id="GO:0003723">
    <property type="term" value="F:RNA binding"/>
    <property type="evidence" value="ECO:0007669"/>
    <property type="project" value="UniProtKB-UniRule"/>
</dbReference>
<dbReference type="Gene3D" id="3.30.70.330">
    <property type="match status" value="2"/>
</dbReference>
<dbReference type="SMART" id="SM00360">
    <property type="entry name" value="RRM"/>
    <property type="match status" value="2"/>
</dbReference>
<feature type="compositionally biased region" description="Acidic residues" evidence="3">
    <location>
        <begin position="30"/>
        <end position="48"/>
    </location>
</feature>
<evidence type="ECO:0000313" key="6">
    <source>
        <dbReference type="Proteomes" id="UP000001194"/>
    </source>
</evidence>
<dbReference type="SUPFAM" id="SSF54928">
    <property type="entry name" value="RNA-binding domain, RBD"/>
    <property type="match status" value="1"/>
</dbReference>
<dbReference type="EMBL" id="DS547094">
    <property type="protein sequence ID" value="EDR12225.1"/>
    <property type="molecule type" value="Genomic_DNA"/>
</dbReference>
<dbReference type="InterPro" id="IPR035979">
    <property type="entry name" value="RBD_domain_sf"/>
</dbReference>
<feature type="region of interest" description="Disordered" evidence="3">
    <location>
        <begin position="1"/>
        <end position="78"/>
    </location>
</feature>
<dbReference type="RefSeq" id="XP_001876489.1">
    <property type="nucleotide sequence ID" value="XM_001876454.1"/>
</dbReference>
<dbReference type="HOGENOM" id="CLU_027451_2_2_1"/>
<feature type="region of interest" description="Disordered" evidence="3">
    <location>
        <begin position="333"/>
        <end position="444"/>
    </location>
</feature>
<dbReference type="OrthoDB" id="439808at2759"/>
<evidence type="ECO:0000256" key="2">
    <source>
        <dbReference type="PROSITE-ProRule" id="PRU00176"/>
    </source>
</evidence>
<feature type="domain" description="RRM" evidence="4">
    <location>
        <begin position="102"/>
        <end position="184"/>
    </location>
</feature>
<dbReference type="STRING" id="486041.B0CZX1"/>
<evidence type="ECO:0000256" key="1">
    <source>
        <dbReference type="ARBA" id="ARBA00022884"/>
    </source>
</evidence>
<feature type="domain" description="RRM" evidence="4">
    <location>
        <begin position="225"/>
        <end position="324"/>
    </location>
</feature>
<dbReference type="PROSITE" id="PS50102">
    <property type="entry name" value="RRM"/>
    <property type="match status" value="2"/>
</dbReference>
<dbReference type="FunCoup" id="B0CZX1">
    <property type="interactions" value="326"/>
</dbReference>
<keyword evidence="6" id="KW-1185">Reference proteome</keyword>
<keyword evidence="1 2" id="KW-0694">RNA-binding</keyword>
<dbReference type="AlphaFoldDB" id="B0CZX1"/>
<dbReference type="GeneID" id="6072142"/>
<name>B0CZX1_LACBS</name>
<dbReference type="PANTHER" id="PTHR23236:SF95">
    <property type="entry name" value="NUCLEOLAR PROTEIN 13"/>
    <property type="match status" value="1"/>
</dbReference>
<proteinExistence type="predicted"/>
<dbReference type="PANTHER" id="PTHR23236">
    <property type="entry name" value="EUKARYOTIC TRANSLATION INITIATION FACTOR 4B/4H"/>
    <property type="match status" value="1"/>
</dbReference>
<organism evidence="6">
    <name type="scientific">Laccaria bicolor (strain S238N-H82 / ATCC MYA-4686)</name>
    <name type="common">Bicoloured deceiver</name>
    <name type="synonym">Laccaria laccata var. bicolor</name>
    <dbReference type="NCBI Taxonomy" id="486041"/>
    <lineage>
        <taxon>Eukaryota</taxon>
        <taxon>Fungi</taxon>
        <taxon>Dikarya</taxon>
        <taxon>Basidiomycota</taxon>
        <taxon>Agaricomycotina</taxon>
        <taxon>Agaricomycetes</taxon>
        <taxon>Agaricomycetidae</taxon>
        <taxon>Agaricales</taxon>
        <taxon>Agaricineae</taxon>
        <taxon>Hydnangiaceae</taxon>
        <taxon>Laccaria</taxon>
    </lineage>
</organism>
<gene>
    <name evidence="5" type="ORF">LACBIDRAFT_311395</name>
</gene>
<dbReference type="InParanoid" id="B0CZX1"/>
<evidence type="ECO:0000313" key="5">
    <source>
        <dbReference type="EMBL" id="EDR12225.1"/>
    </source>
</evidence>
<dbReference type="Pfam" id="PF00076">
    <property type="entry name" value="RRM_1"/>
    <property type="match status" value="1"/>
</dbReference>
<sequence>MSSSSASSSSPTPEPQSSPILKRKRKVEENFDSDTDEVDSDASDEEEAAPAILGEPVLSHAERRRQKKEAKAKGKLEASLAKKRKLKDGSAVAVPVSAKRQNSVWVGNMSFKTTQENLRTFFDGCGEITRINMPTKAPAGPGLIPENRGFAYVDFSTPEGKAAAIARSEQPLVGRKLLIKDGDDFAGRPLAPGVDVKTNDSALAQRTHSKTAQKILRAQKQPPAPTLFIGNLGFETTDDAIRQLFEAHRVVSKNKEVKEEEGEEKKTKDVWIRKVRMGTFEDSGLCKGFAFVDFTSIDHATSVLINPKNHHLNGRDLVVQYAGADAVRRGAVKTKPVDGAAPKKGRRPLSAGYKPKRPQLQGEYSSADKEPTRKHRETKPVEDDSASSKVKRENPDEDKRTSRGEKDGVRHKGPRTRPKPGAALALAKRESAAIIPSQGQKITF</sequence>
<feature type="compositionally biased region" description="Basic and acidic residues" evidence="3">
    <location>
        <begin position="390"/>
        <end position="410"/>
    </location>
</feature>
<dbReference type="InterPro" id="IPR012677">
    <property type="entry name" value="Nucleotide-bd_a/b_plait_sf"/>
</dbReference>
<evidence type="ECO:0000256" key="3">
    <source>
        <dbReference type="SAM" id="MobiDB-lite"/>
    </source>
</evidence>
<reference evidence="5 6" key="1">
    <citation type="journal article" date="2008" name="Nature">
        <title>The genome of Laccaria bicolor provides insights into mycorrhizal symbiosis.</title>
        <authorList>
            <person name="Martin F."/>
            <person name="Aerts A."/>
            <person name="Ahren D."/>
            <person name="Brun A."/>
            <person name="Danchin E.G.J."/>
            <person name="Duchaussoy F."/>
            <person name="Gibon J."/>
            <person name="Kohler A."/>
            <person name="Lindquist E."/>
            <person name="Pereda V."/>
            <person name="Salamov A."/>
            <person name="Shapiro H.J."/>
            <person name="Wuyts J."/>
            <person name="Blaudez D."/>
            <person name="Buee M."/>
            <person name="Brokstein P."/>
            <person name="Canbaeck B."/>
            <person name="Cohen D."/>
            <person name="Courty P.E."/>
            <person name="Coutinho P.M."/>
            <person name="Delaruelle C."/>
            <person name="Detter J.C."/>
            <person name="Deveau A."/>
            <person name="DiFazio S."/>
            <person name="Duplessis S."/>
            <person name="Fraissinet-Tachet L."/>
            <person name="Lucic E."/>
            <person name="Frey-Klett P."/>
            <person name="Fourrey C."/>
            <person name="Feussner I."/>
            <person name="Gay G."/>
            <person name="Grimwood J."/>
            <person name="Hoegger P.J."/>
            <person name="Jain P."/>
            <person name="Kilaru S."/>
            <person name="Labbe J."/>
            <person name="Lin Y.C."/>
            <person name="Legue V."/>
            <person name="Le Tacon F."/>
            <person name="Marmeisse R."/>
            <person name="Melayah D."/>
            <person name="Montanini B."/>
            <person name="Muratet M."/>
            <person name="Nehls U."/>
            <person name="Niculita-Hirzel H."/>
            <person name="Oudot-Le Secq M.P."/>
            <person name="Peter M."/>
            <person name="Quesneville H."/>
            <person name="Rajashekar B."/>
            <person name="Reich M."/>
            <person name="Rouhier N."/>
            <person name="Schmutz J."/>
            <person name="Yin T."/>
            <person name="Chalot M."/>
            <person name="Henrissat B."/>
            <person name="Kuees U."/>
            <person name="Lucas S."/>
            <person name="Van de Peer Y."/>
            <person name="Podila G.K."/>
            <person name="Polle A."/>
            <person name="Pukkila P.J."/>
            <person name="Richardson P.M."/>
            <person name="Rouze P."/>
            <person name="Sanders I.R."/>
            <person name="Stajich J.E."/>
            <person name="Tunlid A."/>
            <person name="Tuskan G."/>
            <person name="Grigoriev I.V."/>
        </authorList>
    </citation>
    <scope>NUCLEOTIDE SEQUENCE [LARGE SCALE GENOMIC DNA]</scope>
    <source>
        <strain evidence="6">S238N-H82 / ATCC MYA-4686</strain>
    </source>
</reference>
<dbReference type="KEGG" id="lbc:LACBIDRAFT_311395"/>
<evidence type="ECO:0000259" key="4">
    <source>
        <dbReference type="PROSITE" id="PS50102"/>
    </source>
</evidence>
<dbReference type="Proteomes" id="UP000001194">
    <property type="component" value="Unassembled WGS sequence"/>
</dbReference>
<dbReference type="GO" id="GO:0005730">
    <property type="term" value="C:nucleolus"/>
    <property type="evidence" value="ECO:0007669"/>
    <property type="project" value="TreeGrafter"/>
</dbReference>
<dbReference type="InterPro" id="IPR000504">
    <property type="entry name" value="RRM_dom"/>
</dbReference>
<protein>
    <submittedName>
        <fullName evidence="5">Predicted protein</fullName>
    </submittedName>
</protein>
<feature type="compositionally biased region" description="Low complexity" evidence="3">
    <location>
        <begin position="1"/>
        <end position="19"/>
    </location>
</feature>